<dbReference type="AlphaFoldDB" id="A0A2U2BW81"/>
<reference evidence="3" key="1">
    <citation type="submission" date="2018-05" db="EMBL/GenBank/DDBJ databases">
        <authorList>
            <person name="Liu B.-T."/>
        </authorList>
    </citation>
    <scope>NUCLEOTIDE SEQUENCE [LARGE SCALE GENOMIC DNA]</scope>
    <source>
        <strain evidence="3">WD6-1</strain>
    </source>
</reference>
<dbReference type="Pfam" id="PF01553">
    <property type="entry name" value="Acyltransferase"/>
    <property type="match status" value="1"/>
</dbReference>
<dbReference type="SMART" id="SM00563">
    <property type="entry name" value="PlsC"/>
    <property type="match status" value="1"/>
</dbReference>
<accession>A0A2U2BW81</accession>
<organism evidence="2 3">
    <name type="scientific">Marinicauda salina</name>
    <dbReference type="NCBI Taxonomy" id="2135793"/>
    <lineage>
        <taxon>Bacteria</taxon>
        <taxon>Pseudomonadati</taxon>
        <taxon>Pseudomonadota</taxon>
        <taxon>Alphaproteobacteria</taxon>
        <taxon>Maricaulales</taxon>
        <taxon>Maricaulaceae</taxon>
        <taxon>Marinicauda</taxon>
    </lineage>
</organism>
<evidence type="ECO:0000313" key="3">
    <source>
        <dbReference type="Proteomes" id="UP000245168"/>
    </source>
</evidence>
<feature type="domain" description="Phospholipid/glycerol acyltransferase" evidence="1">
    <location>
        <begin position="99"/>
        <end position="223"/>
    </location>
</feature>
<comment type="caution">
    <text evidence="2">The sequence shown here is derived from an EMBL/GenBank/DDBJ whole genome shotgun (WGS) entry which is preliminary data.</text>
</comment>
<dbReference type="GO" id="GO:0016746">
    <property type="term" value="F:acyltransferase activity"/>
    <property type="evidence" value="ECO:0007669"/>
    <property type="project" value="UniProtKB-KW"/>
</dbReference>
<dbReference type="SUPFAM" id="SSF69593">
    <property type="entry name" value="Glycerol-3-phosphate (1)-acyltransferase"/>
    <property type="match status" value="1"/>
</dbReference>
<dbReference type="InterPro" id="IPR002123">
    <property type="entry name" value="Plipid/glycerol_acylTrfase"/>
</dbReference>
<protein>
    <submittedName>
        <fullName evidence="2">Glycerol acyltransferase</fullName>
    </submittedName>
</protein>
<dbReference type="OrthoDB" id="1113830at2"/>
<name>A0A2U2BW81_9PROT</name>
<keyword evidence="2" id="KW-0808">Transferase</keyword>
<keyword evidence="2" id="KW-0012">Acyltransferase</keyword>
<proteinExistence type="predicted"/>
<dbReference type="EMBL" id="QEXV01000001">
    <property type="protein sequence ID" value="PWE18250.1"/>
    <property type="molecule type" value="Genomic_DNA"/>
</dbReference>
<sequence>MDDKHGLPAAFEADLAPGDDRHIVDRLIEERAERLRENPVLWPIVRAVFYPLLGYRKAVALADRMAGMDGREAMDFAEGFLDMSVETRGLSAVPERGACVVTANHPGGIADGIAVWEALKARRPDAVFFANRDAIRVCEGLADFVIPVEWRDPGKSREKTRETLKQSVAAFREERCVVIFPAGRMAQWNWARRGLVEQAWLPTAVSLARKFDAPVVPLGITQRMSAMFYGLGQLHEELKHMTVFHELLAKRGAHYRLSFGEALAAADLAPDDAAATDALRVASERLAWGR</sequence>
<keyword evidence="3" id="KW-1185">Reference proteome</keyword>
<evidence type="ECO:0000313" key="2">
    <source>
        <dbReference type="EMBL" id="PWE18250.1"/>
    </source>
</evidence>
<gene>
    <name evidence="2" type="ORF">DDZ18_01180</name>
</gene>
<evidence type="ECO:0000259" key="1">
    <source>
        <dbReference type="SMART" id="SM00563"/>
    </source>
</evidence>
<dbReference type="Proteomes" id="UP000245168">
    <property type="component" value="Unassembled WGS sequence"/>
</dbReference>